<keyword evidence="6" id="KW-1015">Disulfide bond</keyword>
<dbReference type="AlphaFoldDB" id="A0A9W6ZSH0"/>
<dbReference type="InterPro" id="IPR036259">
    <property type="entry name" value="MFS_trans_sf"/>
</dbReference>
<dbReference type="InterPro" id="IPR004156">
    <property type="entry name" value="OATP"/>
</dbReference>
<accession>A0A9W6ZSH0</accession>
<feature type="transmembrane region" description="Helical" evidence="7">
    <location>
        <begin position="182"/>
        <end position="207"/>
    </location>
</feature>
<evidence type="ECO:0000256" key="4">
    <source>
        <dbReference type="ARBA" id="ARBA00022989"/>
    </source>
</evidence>
<keyword evidence="3 7" id="KW-0812">Transmembrane</keyword>
<evidence type="ECO:0000313" key="9">
    <source>
        <dbReference type="Proteomes" id="UP001165082"/>
    </source>
</evidence>
<sequence length="299" mass="32615">MGSEAEAVAVSNVSIGLVSPMASPRMPSCPPQEEYAKHFPSIDSDADVNDGLDFRLFGSSKPHPLMQMMTYVGILLNIPVYVCLTFALSALYFVVTGVQFWGTAYLQSSLGGTQYQANLLFIFTSATGPTAGVFFGGWLVDHMGGYKGDRSRSRTMKLCACLGLLSCIFGIPATFVKEIYSFTAMLWLMLFFGGSVLPGCTGIAVSVVPRSLRPVSSSVSLVVFNLFGYSLSLILSGSLMQMISNNVKNCDYACSLEYGFRIIVFWGLWSLVLLCLGILFQRRATKSKTHLREGLRINV</sequence>
<dbReference type="OrthoDB" id="200990at2759"/>
<feature type="transmembrane region" description="Helical" evidence="7">
    <location>
        <begin position="71"/>
        <end position="95"/>
    </location>
</feature>
<keyword evidence="9" id="KW-1185">Reference proteome</keyword>
<evidence type="ECO:0000313" key="8">
    <source>
        <dbReference type="EMBL" id="GMH57586.1"/>
    </source>
</evidence>
<keyword evidence="2" id="KW-0813">Transport</keyword>
<name>A0A9W6ZSH0_9STRA</name>
<evidence type="ECO:0000256" key="5">
    <source>
        <dbReference type="ARBA" id="ARBA00023136"/>
    </source>
</evidence>
<feature type="transmembrane region" description="Helical" evidence="7">
    <location>
        <begin position="158"/>
        <end position="176"/>
    </location>
</feature>
<dbReference type="PANTHER" id="PTHR23505">
    <property type="entry name" value="SPINSTER"/>
    <property type="match status" value="1"/>
</dbReference>
<evidence type="ECO:0000256" key="1">
    <source>
        <dbReference type="ARBA" id="ARBA00004141"/>
    </source>
</evidence>
<evidence type="ECO:0000256" key="6">
    <source>
        <dbReference type="ARBA" id="ARBA00023157"/>
    </source>
</evidence>
<feature type="transmembrane region" description="Helical" evidence="7">
    <location>
        <begin position="115"/>
        <end position="138"/>
    </location>
</feature>
<dbReference type="Pfam" id="PF03137">
    <property type="entry name" value="OATP"/>
    <property type="match status" value="1"/>
</dbReference>
<dbReference type="Proteomes" id="UP001165082">
    <property type="component" value="Unassembled WGS sequence"/>
</dbReference>
<gene>
    <name evidence="8" type="ORF">TrRE_jg3397</name>
</gene>
<proteinExistence type="predicted"/>
<feature type="transmembrane region" description="Helical" evidence="7">
    <location>
        <begin position="260"/>
        <end position="280"/>
    </location>
</feature>
<dbReference type="PANTHER" id="PTHR23505:SF9">
    <property type="entry name" value="PROTEIN, PUTATIVE-RELATED"/>
    <property type="match status" value="1"/>
</dbReference>
<keyword evidence="5 7" id="KW-0472">Membrane</keyword>
<dbReference type="InterPro" id="IPR044770">
    <property type="entry name" value="MFS_spinster-like"/>
</dbReference>
<dbReference type="GO" id="GO:0055085">
    <property type="term" value="P:transmembrane transport"/>
    <property type="evidence" value="ECO:0007669"/>
    <property type="project" value="InterPro"/>
</dbReference>
<dbReference type="Gene3D" id="1.20.1250.20">
    <property type="entry name" value="MFS general substrate transporter like domains"/>
    <property type="match status" value="1"/>
</dbReference>
<evidence type="ECO:0000256" key="2">
    <source>
        <dbReference type="ARBA" id="ARBA00022448"/>
    </source>
</evidence>
<organism evidence="8 9">
    <name type="scientific">Triparma retinervis</name>
    <dbReference type="NCBI Taxonomy" id="2557542"/>
    <lineage>
        <taxon>Eukaryota</taxon>
        <taxon>Sar</taxon>
        <taxon>Stramenopiles</taxon>
        <taxon>Ochrophyta</taxon>
        <taxon>Bolidophyceae</taxon>
        <taxon>Parmales</taxon>
        <taxon>Triparmaceae</taxon>
        <taxon>Triparma</taxon>
    </lineage>
</organism>
<comment type="subcellular location">
    <subcellularLocation>
        <location evidence="1">Membrane</location>
        <topology evidence="1">Multi-pass membrane protein</topology>
    </subcellularLocation>
</comment>
<comment type="caution">
    <text evidence="8">The sequence shown here is derived from an EMBL/GenBank/DDBJ whole genome shotgun (WGS) entry which is preliminary data.</text>
</comment>
<feature type="transmembrane region" description="Helical" evidence="7">
    <location>
        <begin position="219"/>
        <end position="240"/>
    </location>
</feature>
<evidence type="ECO:0000256" key="3">
    <source>
        <dbReference type="ARBA" id="ARBA00022692"/>
    </source>
</evidence>
<reference evidence="8" key="1">
    <citation type="submission" date="2022-07" db="EMBL/GenBank/DDBJ databases">
        <title>Genome analysis of Parmales, a sister group of diatoms, reveals the evolutionary specialization of diatoms from phago-mixotrophs to photoautotrophs.</title>
        <authorList>
            <person name="Ban H."/>
            <person name="Sato S."/>
            <person name="Yoshikawa S."/>
            <person name="Kazumasa Y."/>
            <person name="Nakamura Y."/>
            <person name="Ichinomiya M."/>
            <person name="Saitoh K."/>
            <person name="Sato N."/>
            <person name="Blanc-Mathieu R."/>
            <person name="Endo H."/>
            <person name="Kuwata A."/>
            <person name="Ogata H."/>
        </authorList>
    </citation>
    <scope>NUCLEOTIDE SEQUENCE</scope>
</reference>
<dbReference type="GO" id="GO:0016020">
    <property type="term" value="C:membrane"/>
    <property type="evidence" value="ECO:0007669"/>
    <property type="project" value="UniProtKB-SubCell"/>
</dbReference>
<dbReference type="EMBL" id="BRXZ01003576">
    <property type="protein sequence ID" value="GMH57586.1"/>
    <property type="molecule type" value="Genomic_DNA"/>
</dbReference>
<keyword evidence="4 7" id="KW-1133">Transmembrane helix</keyword>
<evidence type="ECO:0000256" key="7">
    <source>
        <dbReference type="SAM" id="Phobius"/>
    </source>
</evidence>
<protein>
    <submittedName>
        <fullName evidence="8">Uncharacterized protein</fullName>
    </submittedName>
</protein>
<dbReference type="SUPFAM" id="SSF103473">
    <property type="entry name" value="MFS general substrate transporter"/>
    <property type="match status" value="1"/>
</dbReference>